<gene>
    <name evidence="1" type="ORF">PILCRDRAFT_606021</name>
</gene>
<accession>A0A0C3FDQ0</accession>
<dbReference type="Proteomes" id="UP000054166">
    <property type="component" value="Unassembled WGS sequence"/>
</dbReference>
<sequence length="108" mass="12492">MLLLPTSDAQTSIVLEYSHQALVLHVWRANFKRRKFGAQRRQLTPTHGYPHHKPSPICISHLNRCTPTPRKTLKPPLMKVIQWMELRAPWKTSRFIGTIHDTHANVPG</sequence>
<dbReference type="InParanoid" id="A0A0C3FDQ0"/>
<dbReference type="AlphaFoldDB" id="A0A0C3FDQ0"/>
<protein>
    <submittedName>
        <fullName evidence="1">Uncharacterized protein</fullName>
    </submittedName>
</protein>
<organism evidence="1 2">
    <name type="scientific">Piloderma croceum (strain F 1598)</name>
    <dbReference type="NCBI Taxonomy" id="765440"/>
    <lineage>
        <taxon>Eukaryota</taxon>
        <taxon>Fungi</taxon>
        <taxon>Dikarya</taxon>
        <taxon>Basidiomycota</taxon>
        <taxon>Agaricomycotina</taxon>
        <taxon>Agaricomycetes</taxon>
        <taxon>Agaricomycetidae</taxon>
        <taxon>Atheliales</taxon>
        <taxon>Atheliaceae</taxon>
        <taxon>Piloderma</taxon>
    </lineage>
</organism>
<dbReference type="HOGENOM" id="CLU_2197945_0_0_1"/>
<evidence type="ECO:0000313" key="1">
    <source>
        <dbReference type="EMBL" id="KIM77919.1"/>
    </source>
</evidence>
<reference evidence="2" key="2">
    <citation type="submission" date="2015-01" db="EMBL/GenBank/DDBJ databases">
        <title>Evolutionary Origins and Diversification of the Mycorrhizal Mutualists.</title>
        <authorList>
            <consortium name="DOE Joint Genome Institute"/>
            <consortium name="Mycorrhizal Genomics Consortium"/>
            <person name="Kohler A."/>
            <person name="Kuo A."/>
            <person name="Nagy L.G."/>
            <person name="Floudas D."/>
            <person name="Copeland A."/>
            <person name="Barry K.W."/>
            <person name="Cichocki N."/>
            <person name="Veneault-Fourrey C."/>
            <person name="LaButti K."/>
            <person name="Lindquist E.A."/>
            <person name="Lipzen A."/>
            <person name="Lundell T."/>
            <person name="Morin E."/>
            <person name="Murat C."/>
            <person name="Riley R."/>
            <person name="Ohm R."/>
            <person name="Sun H."/>
            <person name="Tunlid A."/>
            <person name="Henrissat B."/>
            <person name="Grigoriev I.V."/>
            <person name="Hibbett D.S."/>
            <person name="Martin F."/>
        </authorList>
    </citation>
    <scope>NUCLEOTIDE SEQUENCE [LARGE SCALE GENOMIC DNA]</scope>
    <source>
        <strain evidence="2">F 1598</strain>
    </source>
</reference>
<reference evidence="1 2" key="1">
    <citation type="submission" date="2014-04" db="EMBL/GenBank/DDBJ databases">
        <authorList>
            <consortium name="DOE Joint Genome Institute"/>
            <person name="Kuo A."/>
            <person name="Tarkka M."/>
            <person name="Buscot F."/>
            <person name="Kohler A."/>
            <person name="Nagy L.G."/>
            <person name="Floudas D."/>
            <person name="Copeland A."/>
            <person name="Barry K.W."/>
            <person name="Cichocki N."/>
            <person name="Veneault-Fourrey C."/>
            <person name="LaButti K."/>
            <person name="Lindquist E.A."/>
            <person name="Lipzen A."/>
            <person name="Lundell T."/>
            <person name="Morin E."/>
            <person name="Murat C."/>
            <person name="Sun H."/>
            <person name="Tunlid A."/>
            <person name="Henrissat B."/>
            <person name="Grigoriev I.V."/>
            <person name="Hibbett D.S."/>
            <person name="Martin F."/>
            <person name="Nordberg H.P."/>
            <person name="Cantor M.N."/>
            <person name="Hua S.X."/>
        </authorList>
    </citation>
    <scope>NUCLEOTIDE SEQUENCE [LARGE SCALE GENOMIC DNA]</scope>
    <source>
        <strain evidence="1 2">F 1598</strain>
    </source>
</reference>
<keyword evidence="2" id="KW-1185">Reference proteome</keyword>
<evidence type="ECO:0000313" key="2">
    <source>
        <dbReference type="Proteomes" id="UP000054166"/>
    </source>
</evidence>
<proteinExistence type="predicted"/>
<name>A0A0C3FDQ0_PILCF</name>
<dbReference type="EMBL" id="KN833020">
    <property type="protein sequence ID" value="KIM77919.1"/>
    <property type="molecule type" value="Genomic_DNA"/>
</dbReference>